<keyword evidence="2" id="KW-1185">Reference proteome</keyword>
<proteinExistence type="predicted"/>
<dbReference type="Gene3D" id="3.20.20.80">
    <property type="entry name" value="Glycosidases"/>
    <property type="match status" value="1"/>
</dbReference>
<evidence type="ECO:0000313" key="2">
    <source>
        <dbReference type="Proteomes" id="UP000003089"/>
    </source>
</evidence>
<dbReference type="Proteomes" id="UP000003089">
    <property type="component" value="Unassembled WGS sequence"/>
</dbReference>
<evidence type="ECO:0000313" key="1">
    <source>
        <dbReference type="EMBL" id="EIY52193.1"/>
    </source>
</evidence>
<sequence length="647" mass="75141">MFQFNSTFKKILTSTVLSLCAFTLYAQKEQEVKITVDTDFVIEDNYFGGAVQWEPNDRDTLPEWKWQRLLNRVRELKLGYIRCCIRSEWYCLDEKGDTPTYIWDQDAPAKANYSFALSRMNDLYRILDFCQAEKIDVMLGEWQFKQYNLESSVRNIGASLKHLYYDKKYTCIKNYNWGNEVNLNNIPFQTWSHGIKALKDEIREIGLNGKITIVGPDAGYWSDLWFSQTLEHNLGDINTLDYHWYIDNAWLLKNTVEDEMRLMEFFTSLKRKEMPLVFGEVGIRDGHDERFDQQTRCHEYWYGVSMANVVIESMRAGWSAITAWDMDDAMHFSNPEKKVLKIWGFWNSLGTEMGDPQQEKIRPWFYAWAILSRNFPKGSKILYTSPTLKIGLNSVAAITKEGDLSMAIVNTSDDSKNVIIEIPNIQEEITLNQYIYTENNIPVERNNAPRLFKALKNKQPKNGIEVEAPANSLIMLTTIGTEKEFVFSPDTVLFTDPMTGIQRMFHHSSNLGFNGFCTHPNERFEDRSFNFHNFDGNHCTLHRSTDKEKAEIVYKWDNWSDFSVTGYGRKGVEGKFAFYGSSDNVVWNKLDVCNTPEISTTGMFFKAVFSPVIGNKSYNYLKIEFMPVMTAIDSRITEVKISKQPLK</sequence>
<protein>
    <recommendedName>
        <fullName evidence="3">Glycoside hydrolase family 5 domain-containing protein</fullName>
    </recommendedName>
</protein>
<dbReference type="EMBL" id="AGXS01000015">
    <property type="protein sequence ID" value="EIY52193.1"/>
    <property type="molecule type" value="Genomic_DNA"/>
</dbReference>
<comment type="caution">
    <text evidence="1">The sequence shown here is derived from an EMBL/GenBank/DDBJ whole genome shotgun (WGS) entry which is preliminary data.</text>
</comment>
<dbReference type="PATRIC" id="fig|997884.3.peg.1770"/>
<dbReference type="eggNOG" id="COG2730">
    <property type="taxonomic scope" value="Bacteria"/>
</dbReference>
<accession>I9S9U4</accession>
<reference evidence="1 2" key="1">
    <citation type="submission" date="2012-02" db="EMBL/GenBank/DDBJ databases">
        <title>The Genome Sequence of Bacteroides nordii CL02T12C05.</title>
        <authorList>
            <consortium name="The Broad Institute Genome Sequencing Platform"/>
            <person name="Earl A."/>
            <person name="Ward D."/>
            <person name="Feldgarden M."/>
            <person name="Gevers D."/>
            <person name="Zitomersky N.L."/>
            <person name="Coyne M.J."/>
            <person name="Comstock L.E."/>
            <person name="Young S.K."/>
            <person name="Zeng Q."/>
            <person name="Gargeya S."/>
            <person name="Fitzgerald M."/>
            <person name="Haas B."/>
            <person name="Abouelleil A."/>
            <person name="Alvarado L."/>
            <person name="Arachchi H.M."/>
            <person name="Berlin A."/>
            <person name="Chapman S.B."/>
            <person name="Gearin G."/>
            <person name="Goldberg J."/>
            <person name="Griggs A."/>
            <person name="Gujja S."/>
            <person name="Hansen M."/>
            <person name="Heiman D."/>
            <person name="Howarth C."/>
            <person name="Larimer J."/>
            <person name="Lui A."/>
            <person name="MacDonald P.J.P."/>
            <person name="McCowen C."/>
            <person name="Montmayeur A."/>
            <person name="Murphy C."/>
            <person name="Neiman D."/>
            <person name="Pearson M."/>
            <person name="Priest M."/>
            <person name="Roberts A."/>
            <person name="Saif S."/>
            <person name="Shea T."/>
            <person name="Sisk P."/>
            <person name="Stolte C."/>
            <person name="Sykes S."/>
            <person name="Wortman J."/>
            <person name="Nusbaum C."/>
            <person name="Birren B."/>
        </authorList>
    </citation>
    <scope>NUCLEOTIDE SEQUENCE [LARGE SCALE GENOMIC DNA]</scope>
    <source>
        <strain evidence="1 2">CL02T12C05</strain>
    </source>
</reference>
<dbReference type="HOGENOM" id="CLU_027056_0_0_10"/>
<dbReference type="InterPro" id="IPR017853">
    <property type="entry name" value="GH"/>
</dbReference>
<organism evidence="1 2">
    <name type="scientific">Bacteroides nordii CL02T12C05</name>
    <dbReference type="NCBI Taxonomy" id="997884"/>
    <lineage>
        <taxon>Bacteria</taxon>
        <taxon>Pseudomonadati</taxon>
        <taxon>Bacteroidota</taxon>
        <taxon>Bacteroidia</taxon>
        <taxon>Bacteroidales</taxon>
        <taxon>Bacteroidaceae</taxon>
        <taxon>Bacteroides</taxon>
    </lineage>
</organism>
<dbReference type="SUPFAM" id="SSF51445">
    <property type="entry name" value="(Trans)glycosidases"/>
    <property type="match status" value="1"/>
</dbReference>
<dbReference type="RefSeq" id="WP_007484772.1">
    <property type="nucleotide sequence ID" value="NZ_JH724314.1"/>
</dbReference>
<evidence type="ECO:0008006" key="3">
    <source>
        <dbReference type="Google" id="ProtNLM"/>
    </source>
</evidence>
<dbReference type="GeneID" id="69501439"/>
<name>I9S9U4_9BACE</name>
<gene>
    <name evidence="1" type="ORF">HMPREF1068_01740</name>
</gene>
<dbReference type="AlphaFoldDB" id="I9S9U4"/>